<evidence type="ECO:0000313" key="1">
    <source>
        <dbReference type="EMBL" id="CAK5048857.1"/>
    </source>
</evidence>
<gene>
    <name evidence="1" type="ORF">MENTE1834_LOCUS12869</name>
</gene>
<reference evidence="1" key="1">
    <citation type="submission" date="2023-11" db="EMBL/GenBank/DDBJ databases">
        <authorList>
            <person name="Poullet M."/>
        </authorList>
    </citation>
    <scope>NUCLEOTIDE SEQUENCE</scope>
    <source>
        <strain evidence="1">E1834</strain>
    </source>
</reference>
<accession>A0ACB0YJ33</accession>
<protein>
    <submittedName>
        <fullName evidence="1">Uncharacterized protein</fullName>
    </submittedName>
</protein>
<organism evidence="1 2">
    <name type="scientific">Meloidogyne enterolobii</name>
    <name type="common">Root-knot nematode worm</name>
    <name type="synonym">Meloidogyne mayaguensis</name>
    <dbReference type="NCBI Taxonomy" id="390850"/>
    <lineage>
        <taxon>Eukaryota</taxon>
        <taxon>Metazoa</taxon>
        <taxon>Ecdysozoa</taxon>
        <taxon>Nematoda</taxon>
        <taxon>Chromadorea</taxon>
        <taxon>Rhabditida</taxon>
        <taxon>Tylenchina</taxon>
        <taxon>Tylenchomorpha</taxon>
        <taxon>Tylenchoidea</taxon>
        <taxon>Meloidogynidae</taxon>
        <taxon>Meloidogyninae</taxon>
        <taxon>Meloidogyne</taxon>
    </lineage>
</organism>
<sequence>MSPQLSSKIYSSSILNLLFLFFIPILLCEFSRICSKSPSLHNCLLQIHKSVEDLKMFLN</sequence>
<evidence type="ECO:0000313" key="2">
    <source>
        <dbReference type="Proteomes" id="UP001497535"/>
    </source>
</evidence>
<name>A0ACB0YJ33_MELEN</name>
<keyword evidence="2" id="KW-1185">Reference proteome</keyword>
<comment type="caution">
    <text evidence="1">The sequence shown here is derived from an EMBL/GenBank/DDBJ whole genome shotgun (WGS) entry which is preliminary data.</text>
</comment>
<dbReference type="Proteomes" id="UP001497535">
    <property type="component" value="Unassembled WGS sequence"/>
</dbReference>
<dbReference type="EMBL" id="CAVMJV010000013">
    <property type="protein sequence ID" value="CAK5048857.1"/>
    <property type="molecule type" value="Genomic_DNA"/>
</dbReference>
<proteinExistence type="predicted"/>